<evidence type="ECO:0000313" key="2">
    <source>
        <dbReference type="EMBL" id="OIN58240.1"/>
    </source>
</evidence>
<dbReference type="OrthoDB" id="9810174at2"/>
<dbReference type="AlphaFoldDB" id="A0A1S2VIK9"/>
<reference evidence="2 3" key="1">
    <citation type="submission" date="2016-10" db="EMBL/GenBank/DDBJ databases">
        <title>Arsenicibacter rosenii gen. nov., sp. nov., an efficient arsenic-methylating bacterium isolated from an arsenic-contaminated paddy soil.</title>
        <authorList>
            <person name="Huang K."/>
        </authorList>
    </citation>
    <scope>NUCLEOTIDE SEQUENCE [LARGE SCALE GENOMIC DNA]</scope>
    <source>
        <strain evidence="2 3">SM-1</strain>
    </source>
</reference>
<keyword evidence="3" id="KW-1185">Reference proteome</keyword>
<dbReference type="Proteomes" id="UP000181790">
    <property type="component" value="Unassembled WGS sequence"/>
</dbReference>
<name>A0A1S2VIK9_9BACT</name>
<protein>
    <submittedName>
        <fullName evidence="2">Phage tail protein</fullName>
    </submittedName>
</protein>
<dbReference type="EMBL" id="MORL01000007">
    <property type="protein sequence ID" value="OIN58240.1"/>
    <property type="molecule type" value="Genomic_DNA"/>
</dbReference>
<dbReference type="InterPro" id="IPR011083">
    <property type="entry name" value="Phage_tail_collar_dom"/>
</dbReference>
<dbReference type="InterPro" id="IPR037053">
    <property type="entry name" value="Phage_tail_collar_dom_sf"/>
</dbReference>
<dbReference type="RefSeq" id="WP_071503912.1">
    <property type="nucleotide sequence ID" value="NZ_MORL01000007.1"/>
</dbReference>
<accession>A0A1S2VIK9</accession>
<evidence type="ECO:0000259" key="1">
    <source>
        <dbReference type="Pfam" id="PF07484"/>
    </source>
</evidence>
<dbReference type="SUPFAM" id="SSF88874">
    <property type="entry name" value="Receptor-binding domain of short tail fibre protein gp12"/>
    <property type="match status" value="1"/>
</dbReference>
<gene>
    <name evidence="2" type="ORF">BLX24_14625</name>
</gene>
<proteinExistence type="predicted"/>
<feature type="domain" description="Phage tail collar" evidence="1">
    <location>
        <begin position="6"/>
        <end position="62"/>
    </location>
</feature>
<evidence type="ECO:0000313" key="3">
    <source>
        <dbReference type="Proteomes" id="UP000181790"/>
    </source>
</evidence>
<sequence>MEPFIGQICIFGFNYAPQGWGLCNGQQLSISQNQPLFALIGNTYGGDGRTVFNLPDLRGRTPIGMGQGPGLSNYVWAQKGGSETSTLVVNNLPAHTHALNAYAEGPAGNVAGPKDALPANTGGLDPEYRTSGTLVQMSPQGVGMTGSATPFSNIPPYIALNFCIAIQGIWPQRP</sequence>
<organism evidence="2 3">
    <name type="scientific">Arsenicibacter rosenii</name>
    <dbReference type="NCBI Taxonomy" id="1750698"/>
    <lineage>
        <taxon>Bacteria</taxon>
        <taxon>Pseudomonadati</taxon>
        <taxon>Bacteroidota</taxon>
        <taxon>Cytophagia</taxon>
        <taxon>Cytophagales</taxon>
        <taxon>Spirosomataceae</taxon>
        <taxon>Arsenicibacter</taxon>
    </lineage>
</organism>
<comment type="caution">
    <text evidence="2">The sequence shown here is derived from an EMBL/GenBank/DDBJ whole genome shotgun (WGS) entry which is preliminary data.</text>
</comment>
<dbReference type="Gene3D" id="3.90.1340.10">
    <property type="entry name" value="Phage tail collar domain"/>
    <property type="match status" value="1"/>
</dbReference>
<dbReference type="Pfam" id="PF07484">
    <property type="entry name" value="Collar"/>
    <property type="match status" value="1"/>
</dbReference>